<evidence type="ECO:0000313" key="2">
    <source>
        <dbReference type="EMBL" id="GAC81868.1"/>
    </source>
</evidence>
<accession>M3VCE4</accession>
<gene>
    <name evidence="2" type="ORF">GM1_048_00150</name>
</gene>
<keyword evidence="1" id="KW-0472">Membrane</keyword>
<dbReference type="RefSeq" id="WP_008381971.1">
    <property type="nucleotide sequence ID" value="NZ_BAOP01000048.1"/>
</dbReference>
<feature type="transmembrane region" description="Helical" evidence="1">
    <location>
        <begin position="12"/>
        <end position="34"/>
    </location>
</feature>
<dbReference type="OrthoDB" id="4377657at2"/>
<proteinExistence type="predicted"/>
<dbReference type="AlphaFoldDB" id="M3VCE4"/>
<sequence>MMISPNTSESPVHAATHGVLAAAASVILGVAAHVLGGGFGGHRPSTAHVLVLMALAIVVGVVRANQVRITEERRSRGRIHNDWIGTASAVVGGQIAAHLALSMLGHGSSVLPDARMTAWHAIAVPVVVVVLVLAERVERAFASRLADLTRLAAGVTVVAEVSWKPVFVDLPPSVSQDVFSSAGIRGPPVGHLVCTR</sequence>
<reference evidence="2 3" key="1">
    <citation type="submission" date="2013-02" db="EMBL/GenBank/DDBJ databases">
        <title>Whole genome shotgun sequence of Gordonia malaquae NBRC 108250.</title>
        <authorList>
            <person name="Yoshida I."/>
            <person name="Hosoyama A."/>
            <person name="Tsuchikane K."/>
            <person name="Ando Y."/>
            <person name="Baba S."/>
            <person name="Ohji S."/>
            <person name="Hamada M."/>
            <person name="Tamura T."/>
            <person name="Yamazoe A."/>
            <person name="Yamazaki S."/>
            <person name="Fujita N."/>
        </authorList>
    </citation>
    <scope>NUCLEOTIDE SEQUENCE [LARGE SCALE GENOMIC DNA]</scope>
    <source>
        <strain evidence="2 3">NBRC 108250</strain>
    </source>
</reference>
<dbReference type="STRING" id="410332.SAMN04488550_1199"/>
<feature type="transmembrane region" description="Helical" evidence="1">
    <location>
        <begin position="116"/>
        <end position="134"/>
    </location>
</feature>
<dbReference type="eggNOG" id="ENOG5031VV0">
    <property type="taxonomic scope" value="Bacteria"/>
</dbReference>
<feature type="transmembrane region" description="Helical" evidence="1">
    <location>
        <begin position="83"/>
        <end position="104"/>
    </location>
</feature>
<evidence type="ECO:0000313" key="3">
    <source>
        <dbReference type="Proteomes" id="UP000035009"/>
    </source>
</evidence>
<name>M3VCE4_GORML</name>
<comment type="caution">
    <text evidence="2">The sequence shown here is derived from an EMBL/GenBank/DDBJ whole genome shotgun (WGS) entry which is preliminary data.</text>
</comment>
<feature type="transmembrane region" description="Helical" evidence="1">
    <location>
        <begin position="46"/>
        <end position="62"/>
    </location>
</feature>
<protein>
    <submittedName>
        <fullName evidence="2">Uncharacterized protein</fullName>
    </submittedName>
</protein>
<dbReference type="EMBL" id="BAOP01000048">
    <property type="protein sequence ID" value="GAC81868.1"/>
    <property type="molecule type" value="Genomic_DNA"/>
</dbReference>
<keyword evidence="1" id="KW-0812">Transmembrane</keyword>
<dbReference type="Proteomes" id="UP000035009">
    <property type="component" value="Unassembled WGS sequence"/>
</dbReference>
<evidence type="ECO:0000256" key="1">
    <source>
        <dbReference type="SAM" id="Phobius"/>
    </source>
</evidence>
<keyword evidence="1" id="KW-1133">Transmembrane helix</keyword>
<organism evidence="2 3">
    <name type="scientific">Gordonia malaquae NBRC 108250</name>
    <dbReference type="NCBI Taxonomy" id="1223542"/>
    <lineage>
        <taxon>Bacteria</taxon>
        <taxon>Bacillati</taxon>
        <taxon>Actinomycetota</taxon>
        <taxon>Actinomycetes</taxon>
        <taxon>Mycobacteriales</taxon>
        <taxon>Gordoniaceae</taxon>
        <taxon>Gordonia</taxon>
    </lineage>
</organism>
<keyword evidence="3" id="KW-1185">Reference proteome</keyword>